<sequence>MPVGGGTGTVVTPPANQAPTVSFIAPAAGASVTINQALQLVATAADDVSVTSVKFLNGATSLGMGVKNGTTYSLSYTPTTTGSLTLSAKATDGAGLSTTASVTVTAAPVGSTTPAAPTVSFDGNTRVLSWSHALGASELEYAQGVGAYQQYTAGLSIDDNAHAAGEWKARVKAYVAGNRNASQQPGYCGEGSG</sequence>
<dbReference type="EMBL" id="CP095046">
    <property type="protein sequence ID" value="UOQ70970.1"/>
    <property type="molecule type" value="Genomic_DNA"/>
</dbReference>
<reference evidence="1" key="1">
    <citation type="submission" date="2022-04" db="EMBL/GenBank/DDBJ databases">
        <title>Hymenobacter sp. isolated from the air.</title>
        <authorList>
            <person name="Won M."/>
            <person name="Lee C.-M."/>
            <person name="Woen H.-Y."/>
            <person name="Kwon S.-W."/>
        </authorList>
    </citation>
    <scope>NUCLEOTIDE SEQUENCE</scope>
    <source>
        <strain evidence="1">5116S-3</strain>
    </source>
</reference>
<dbReference type="Gene3D" id="2.60.40.10">
    <property type="entry name" value="Immunoglobulins"/>
    <property type="match status" value="1"/>
</dbReference>
<keyword evidence="2" id="KW-1185">Reference proteome</keyword>
<protein>
    <submittedName>
        <fullName evidence="1">Ig-like domain-containing protein</fullName>
    </submittedName>
</protein>
<name>A0A8T9Q5B1_9BACT</name>
<evidence type="ECO:0000313" key="2">
    <source>
        <dbReference type="Proteomes" id="UP000831796"/>
    </source>
</evidence>
<dbReference type="KEGG" id="hcu:MUN79_20165"/>
<gene>
    <name evidence="1" type="ORF">MUN79_20165</name>
</gene>
<dbReference type="Pfam" id="PF17957">
    <property type="entry name" value="Big_7"/>
    <property type="match status" value="1"/>
</dbReference>
<proteinExistence type="predicted"/>
<dbReference type="InterPro" id="IPR013783">
    <property type="entry name" value="Ig-like_fold"/>
</dbReference>
<evidence type="ECO:0000313" key="1">
    <source>
        <dbReference type="EMBL" id="UOQ70970.1"/>
    </source>
</evidence>
<accession>A0A8T9Q5B1</accession>
<dbReference type="Proteomes" id="UP000831796">
    <property type="component" value="Chromosome"/>
</dbReference>
<dbReference type="AlphaFoldDB" id="A0A8T9Q5B1"/>
<organism evidence="1 2">
    <name type="scientific">Hymenobacter cellulosilyticus</name>
    <dbReference type="NCBI Taxonomy" id="2932248"/>
    <lineage>
        <taxon>Bacteria</taxon>
        <taxon>Pseudomonadati</taxon>
        <taxon>Bacteroidota</taxon>
        <taxon>Cytophagia</taxon>
        <taxon>Cytophagales</taxon>
        <taxon>Hymenobacteraceae</taxon>
        <taxon>Hymenobacter</taxon>
    </lineage>
</organism>
<dbReference type="RefSeq" id="WP_244674383.1">
    <property type="nucleotide sequence ID" value="NZ_CP095046.1"/>
</dbReference>